<gene>
    <name evidence="2" type="ORF">TGRUB_205630</name>
</gene>
<sequence>MREGRHVRELRSEVNEHYRKRKKSGDHGLPNGTTAKLSLRKSGDHGLPKGTTAKLSLRKSGDHGLPKGTTAKLSLRKSGDPRRSPKKETPQERIAVLRARGPPIECCIFPVVFNRKALQLKCIESHTSSFPAPQILDGTSRFPHRIQPVKTMFVSTLENVSESKGTCFSTVP</sequence>
<evidence type="ECO:0000313" key="2">
    <source>
        <dbReference type="EMBL" id="KFG59108.1"/>
    </source>
</evidence>
<dbReference type="EMBL" id="AFYV02002297">
    <property type="protein sequence ID" value="KFG59108.1"/>
    <property type="molecule type" value="Genomic_DNA"/>
</dbReference>
<proteinExistence type="predicted"/>
<protein>
    <submittedName>
        <fullName evidence="2">Uncharacterized protein</fullName>
    </submittedName>
</protein>
<feature type="region of interest" description="Disordered" evidence="1">
    <location>
        <begin position="1"/>
        <end position="93"/>
    </location>
</feature>
<dbReference type="Proteomes" id="UP000028834">
    <property type="component" value="Unassembled WGS sequence"/>
</dbReference>
<comment type="caution">
    <text evidence="2">The sequence shown here is derived from an EMBL/GenBank/DDBJ whole genome shotgun (WGS) entry which is preliminary data.</text>
</comment>
<dbReference type="VEuPathDB" id="ToxoDB:TGRUB_205630"/>
<feature type="compositionally biased region" description="Basic and acidic residues" evidence="1">
    <location>
        <begin position="1"/>
        <end position="17"/>
    </location>
</feature>
<organism evidence="2 3">
    <name type="scientific">Toxoplasma gondii RUB</name>
    <dbReference type="NCBI Taxonomy" id="935652"/>
    <lineage>
        <taxon>Eukaryota</taxon>
        <taxon>Sar</taxon>
        <taxon>Alveolata</taxon>
        <taxon>Apicomplexa</taxon>
        <taxon>Conoidasida</taxon>
        <taxon>Coccidia</taxon>
        <taxon>Eucoccidiorida</taxon>
        <taxon>Eimeriorina</taxon>
        <taxon>Sarcocystidae</taxon>
        <taxon>Toxoplasma</taxon>
    </lineage>
</organism>
<accession>A0A086LR40</accession>
<evidence type="ECO:0000313" key="3">
    <source>
        <dbReference type="Proteomes" id="UP000028834"/>
    </source>
</evidence>
<name>A0A086LR40_TOXGO</name>
<evidence type="ECO:0000256" key="1">
    <source>
        <dbReference type="SAM" id="MobiDB-lite"/>
    </source>
</evidence>
<dbReference type="AlphaFoldDB" id="A0A086LR40"/>
<feature type="compositionally biased region" description="Basic and acidic residues" evidence="1">
    <location>
        <begin position="77"/>
        <end position="91"/>
    </location>
</feature>
<reference evidence="2 3" key="1">
    <citation type="submission" date="2014-05" db="EMBL/GenBank/DDBJ databases">
        <authorList>
            <person name="Sibley D."/>
            <person name="Venepally P."/>
            <person name="Karamycheva S."/>
            <person name="Hadjithomas M."/>
            <person name="Khan A."/>
            <person name="Brunk B."/>
            <person name="Roos D."/>
            <person name="Caler E."/>
            <person name="Lorenzi H."/>
        </authorList>
    </citation>
    <scope>NUCLEOTIDE SEQUENCE [LARGE SCALE GENOMIC DNA]</scope>
    <source>
        <strain evidence="2 3">RUB</strain>
    </source>
</reference>